<dbReference type="Proteomes" id="UP000065151">
    <property type="component" value="Chromosome"/>
</dbReference>
<evidence type="ECO:0000313" key="3">
    <source>
        <dbReference type="Proteomes" id="UP000065151"/>
    </source>
</evidence>
<protein>
    <submittedName>
        <fullName evidence="2">Alpha/beta hydrolase</fullName>
    </submittedName>
</protein>
<organism evidence="2">
    <name type="scientific">Pseudarthrobacter sulfonivorans</name>
    <dbReference type="NCBI Taxonomy" id="121292"/>
    <lineage>
        <taxon>Bacteria</taxon>
        <taxon>Bacillati</taxon>
        <taxon>Actinomycetota</taxon>
        <taxon>Actinomycetes</taxon>
        <taxon>Micrococcales</taxon>
        <taxon>Micrococcaceae</taxon>
        <taxon>Pseudarthrobacter</taxon>
    </lineage>
</organism>
<name>A0A0U3QUW6_9MICC</name>
<dbReference type="RefSeq" id="WP_058929854.1">
    <property type="nucleotide sequence ID" value="NZ_CP013747.1"/>
</dbReference>
<feature type="domain" description="AB hydrolase-1" evidence="1">
    <location>
        <begin position="27"/>
        <end position="166"/>
    </location>
</feature>
<reference evidence="2 3" key="1">
    <citation type="submission" date="2015-12" db="EMBL/GenBank/DDBJ databases">
        <authorList>
            <person name="Shamseldin A."/>
            <person name="Moawad H."/>
            <person name="Abd El-Rahim W.M."/>
            <person name="Sadowsky M.J."/>
        </authorList>
    </citation>
    <scope>NUCLEOTIDE SEQUENCE [LARGE SCALE GENOMIC DNA]</scope>
    <source>
        <strain evidence="2 3">Ar51</strain>
    </source>
</reference>
<dbReference type="InterPro" id="IPR050266">
    <property type="entry name" value="AB_hydrolase_sf"/>
</dbReference>
<gene>
    <name evidence="2" type="ORF">AU252_05475</name>
</gene>
<dbReference type="InterPro" id="IPR000073">
    <property type="entry name" value="AB_hydrolase_1"/>
</dbReference>
<proteinExistence type="predicted"/>
<keyword evidence="2" id="KW-0378">Hydrolase</keyword>
<accession>A0A0U3QUW6</accession>
<dbReference type="KEGG" id="psul:AU252_05475"/>
<dbReference type="Gene3D" id="3.40.50.1820">
    <property type="entry name" value="alpha/beta hydrolase"/>
    <property type="match status" value="1"/>
</dbReference>
<dbReference type="PRINTS" id="PR00111">
    <property type="entry name" value="ABHYDROLASE"/>
</dbReference>
<dbReference type="STRING" id="121292.AU252_05475"/>
<dbReference type="InterPro" id="IPR029058">
    <property type="entry name" value="AB_hydrolase_fold"/>
</dbReference>
<evidence type="ECO:0000259" key="1">
    <source>
        <dbReference type="Pfam" id="PF00561"/>
    </source>
</evidence>
<dbReference type="GO" id="GO:0016787">
    <property type="term" value="F:hydrolase activity"/>
    <property type="evidence" value="ECO:0007669"/>
    <property type="project" value="UniProtKB-KW"/>
</dbReference>
<dbReference type="EMBL" id="CP013747">
    <property type="protein sequence ID" value="ALV40684.1"/>
    <property type="molecule type" value="Genomic_DNA"/>
</dbReference>
<dbReference type="AlphaFoldDB" id="A0A0U3QUW6"/>
<evidence type="ECO:0000313" key="2">
    <source>
        <dbReference type="EMBL" id="ALV40684.1"/>
    </source>
</evidence>
<dbReference type="PANTHER" id="PTHR43798">
    <property type="entry name" value="MONOACYLGLYCEROL LIPASE"/>
    <property type="match status" value="1"/>
</dbReference>
<dbReference type="Pfam" id="PF00561">
    <property type="entry name" value="Abhydrolase_1"/>
    <property type="match status" value="1"/>
</dbReference>
<dbReference type="SUPFAM" id="SSF53474">
    <property type="entry name" value="alpha/beta-Hydrolases"/>
    <property type="match status" value="1"/>
</dbReference>
<sequence>MDSEVRYLRLRTGITVPCGIHGDADAKPVLLLHAWGESSGSFDRLIPLLTGFRVYTPDLRGQGEADKPEGGYSLAEQAEDAAAVLEALDVPSAAVVGSSSGGYVGQQLAIAHPDKVAALVLVGCPLSLHGRAPFADEVDRLTDPLDEGWVRDSLSWFTLLHDVPQWFLEDRVRDGLRMPAHAWKGILAGLTEATPPTDAGTIHAPTLILWGGQDNLLPRSDQDILAARIPGSVLKVYPDVAHLVLWECPERVAEDTTEFLASLA</sequence>